<gene>
    <name evidence="1" type="ORF">GCM10007933_02540</name>
</gene>
<dbReference type="EMBL" id="BSPX01000002">
    <property type="protein sequence ID" value="GLT20802.1"/>
    <property type="molecule type" value="Genomic_DNA"/>
</dbReference>
<accession>A0ABQ6F7Z4</accession>
<evidence type="ECO:0000313" key="2">
    <source>
        <dbReference type="Proteomes" id="UP001157167"/>
    </source>
</evidence>
<dbReference type="RefSeq" id="WP_284186393.1">
    <property type="nucleotide sequence ID" value="NZ_BSPX01000002.1"/>
</dbReference>
<evidence type="ECO:0000313" key="1">
    <source>
        <dbReference type="EMBL" id="GLT20802.1"/>
    </source>
</evidence>
<sequence length="199" mass="21363">MSNEKKCYGLVTIDELRLRFAVPPGVPDAVLAEALVLEGLRPVGVLMGGAPVFAESHVAVHEAAIRGACDRAALGVAIDAQLLEAVARTIAGELGAGLVRRVETLLSTSLDDLDGRLDRLLEQGQGLFRQQGELGQRLREVEKVTSVIITHVRMGLSTAQDVRSVIDGEKAESRKVLEAVLEELQAVRRSLDQLAKAAR</sequence>
<dbReference type="Proteomes" id="UP001157167">
    <property type="component" value="Unassembled WGS sequence"/>
</dbReference>
<organism evidence="1 2">
    <name type="scientific">Zoogloea oryzae</name>
    <dbReference type="NCBI Taxonomy" id="310767"/>
    <lineage>
        <taxon>Bacteria</taxon>
        <taxon>Pseudomonadati</taxon>
        <taxon>Pseudomonadota</taxon>
        <taxon>Betaproteobacteria</taxon>
        <taxon>Rhodocyclales</taxon>
        <taxon>Zoogloeaceae</taxon>
        <taxon>Zoogloea</taxon>
    </lineage>
</organism>
<evidence type="ECO:0008006" key="3">
    <source>
        <dbReference type="Google" id="ProtNLM"/>
    </source>
</evidence>
<keyword evidence="2" id="KW-1185">Reference proteome</keyword>
<comment type="caution">
    <text evidence="1">The sequence shown here is derived from an EMBL/GenBank/DDBJ whole genome shotgun (WGS) entry which is preliminary data.</text>
</comment>
<reference evidence="2" key="1">
    <citation type="journal article" date="2019" name="Int. J. Syst. Evol. Microbiol.">
        <title>The Global Catalogue of Microorganisms (GCM) 10K type strain sequencing project: providing services to taxonomists for standard genome sequencing and annotation.</title>
        <authorList>
            <consortium name="The Broad Institute Genomics Platform"/>
            <consortium name="The Broad Institute Genome Sequencing Center for Infectious Disease"/>
            <person name="Wu L."/>
            <person name="Ma J."/>
        </authorList>
    </citation>
    <scope>NUCLEOTIDE SEQUENCE [LARGE SCALE GENOMIC DNA]</scope>
    <source>
        <strain evidence="2">NBRC 102407</strain>
    </source>
</reference>
<proteinExistence type="predicted"/>
<name>A0ABQ6F7Z4_9RHOO</name>
<protein>
    <recommendedName>
        <fullName evidence="3">Chemotaxis protein</fullName>
    </recommendedName>
</protein>